<proteinExistence type="inferred from homology"/>
<keyword evidence="9" id="KW-1185">Reference proteome</keyword>
<keyword evidence="4" id="KW-0472">Membrane</keyword>
<comment type="similarity">
    <text evidence="2">Belongs to the SusD family.</text>
</comment>
<feature type="domain" description="RagB/SusD" evidence="6">
    <location>
        <begin position="379"/>
        <end position="512"/>
    </location>
</feature>
<dbReference type="GO" id="GO:0009279">
    <property type="term" value="C:cell outer membrane"/>
    <property type="evidence" value="ECO:0007669"/>
    <property type="project" value="UniProtKB-SubCell"/>
</dbReference>
<dbReference type="Pfam" id="PF14322">
    <property type="entry name" value="SusD-like_3"/>
    <property type="match status" value="1"/>
</dbReference>
<keyword evidence="5" id="KW-0998">Cell outer membrane</keyword>
<evidence type="ECO:0000313" key="9">
    <source>
        <dbReference type="Proteomes" id="UP001209229"/>
    </source>
</evidence>
<evidence type="ECO:0000256" key="3">
    <source>
        <dbReference type="ARBA" id="ARBA00022729"/>
    </source>
</evidence>
<dbReference type="Gene3D" id="1.25.40.390">
    <property type="match status" value="1"/>
</dbReference>
<name>A0AAE3M2K4_9BACT</name>
<dbReference type="InterPro" id="IPR012944">
    <property type="entry name" value="SusD_RagB_dom"/>
</dbReference>
<keyword evidence="3" id="KW-0732">Signal</keyword>
<dbReference type="InterPro" id="IPR011990">
    <property type="entry name" value="TPR-like_helical_dom_sf"/>
</dbReference>
<dbReference type="PROSITE" id="PS51257">
    <property type="entry name" value="PROKAR_LIPOPROTEIN"/>
    <property type="match status" value="1"/>
</dbReference>
<evidence type="ECO:0000259" key="7">
    <source>
        <dbReference type="Pfam" id="PF14322"/>
    </source>
</evidence>
<gene>
    <name evidence="8" type="ORF">OM075_03890</name>
</gene>
<evidence type="ECO:0000256" key="1">
    <source>
        <dbReference type="ARBA" id="ARBA00004442"/>
    </source>
</evidence>
<evidence type="ECO:0000256" key="2">
    <source>
        <dbReference type="ARBA" id="ARBA00006275"/>
    </source>
</evidence>
<protein>
    <submittedName>
        <fullName evidence="8">RagB/SusD family nutrient uptake outer membrane protein</fullName>
    </submittedName>
</protein>
<organism evidence="8 9">
    <name type="scientific">Plebeiibacterium sediminum</name>
    <dbReference type="NCBI Taxonomy" id="2992112"/>
    <lineage>
        <taxon>Bacteria</taxon>
        <taxon>Pseudomonadati</taxon>
        <taxon>Bacteroidota</taxon>
        <taxon>Bacteroidia</taxon>
        <taxon>Marinilabiliales</taxon>
        <taxon>Marinilabiliaceae</taxon>
        <taxon>Plebeiibacterium</taxon>
    </lineage>
</organism>
<sequence>MKKITYLLTVLLALMITSCDEHLDAPSPSDVDEASIFSIYELAKGAIDGIKEPIGQTNSYRGRFLTHYGSNTDIEWVNADATSTGGRNDLSRYVNSPENSDMNRDNVYWAKVYGGIERANVCIRGLRTYGNPAPGTEMGQLLGEALTLRAFYYADLLKAHGDIVERFEPITTETIYLPKSNRDVIYKQIIADLGEAEDLVAWPGETSATKTTEDINKAFVKGLRARLCLMAAGYGQRADGIRRSNDPDLAVSVLYPLALQECLDVIAQEGSSVNLEDDFETLWRKNCEENITAGGESLWEIPFSEGRGRHLFTYAVRHQHKDQYTGQPRGGSFGPLPTVFYDYDTKDMRRDVTCVPYRWSNDEQAYQEIPGVETWYFGKWRYEWMTRFVTSTNDDGVNKIYMRYAEILLMAAEIENELYGPTEAAPYLKKIRRRAFDESDWSTKVDAYVDALTTKEAMFDAIVDEHGFEFCGEMERKQALIRWNLLKTKMDESIANMKALAAGEAPYSNVLHTIYYKLMDDGETLDIYGLNRGDSDANAPAGYTSTEWISEEKLDLLKIESLYENNPDENQFWPVWQVFINNSNGQLVPGFVE</sequence>
<dbReference type="AlphaFoldDB" id="A0AAE3M2K4"/>
<evidence type="ECO:0000256" key="4">
    <source>
        <dbReference type="ARBA" id="ARBA00023136"/>
    </source>
</evidence>
<dbReference type="RefSeq" id="WP_301189162.1">
    <property type="nucleotide sequence ID" value="NZ_JAPDPJ010000004.1"/>
</dbReference>
<dbReference type="SUPFAM" id="SSF48452">
    <property type="entry name" value="TPR-like"/>
    <property type="match status" value="1"/>
</dbReference>
<evidence type="ECO:0000313" key="8">
    <source>
        <dbReference type="EMBL" id="MCW3785590.1"/>
    </source>
</evidence>
<comment type="subcellular location">
    <subcellularLocation>
        <location evidence="1">Cell outer membrane</location>
    </subcellularLocation>
</comment>
<evidence type="ECO:0000256" key="5">
    <source>
        <dbReference type="ARBA" id="ARBA00023237"/>
    </source>
</evidence>
<dbReference type="InterPro" id="IPR033985">
    <property type="entry name" value="SusD-like_N"/>
</dbReference>
<dbReference type="Pfam" id="PF07980">
    <property type="entry name" value="SusD_RagB"/>
    <property type="match status" value="1"/>
</dbReference>
<feature type="domain" description="SusD-like N-terminal" evidence="7">
    <location>
        <begin position="77"/>
        <end position="202"/>
    </location>
</feature>
<dbReference type="EMBL" id="JAPDPJ010000004">
    <property type="protein sequence ID" value="MCW3785590.1"/>
    <property type="molecule type" value="Genomic_DNA"/>
</dbReference>
<evidence type="ECO:0000259" key="6">
    <source>
        <dbReference type="Pfam" id="PF07980"/>
    </source>
</evidence>
<reference evidence="8" key="1">
    <citation type="submission" date="2022-10" db="EMBL/GenBank/DDBJ databases">
        <authorList>
            <person name="Yu W.X."/>
        </authorList>
    </citation>
    <scope>NUCLEOTIDE SEQUENCE</scope>
    <source>
        <strain evidence="8">AAT</strain>
    </source>
</reference>
<accession>A0AAE3M2K4</accession>
<dbReference type="Proteomes" id="UP001209229">
    <property type="component" value="Unassembled WGS sequence"/>
</dbReference>
<comment type="caution">
    <text evidence="8">The sequence shown here is derived from an EMBL/GenBank/DDBJ whole genome shotgun (WGS) entry which is preliminary data.</text>
</comment>